<gene>
    <name evidence="2" type="ORF">Plil01_001551300</name>
</gene>
<name>A0A9W6XDF0_9STRA</name>
<dbReference type="AlphaFoldDB" id="A0A9W6XDF0"/>
<feature type="region of interest" description="Disordered" evidence="1">
    <location>
        <begin position="81"/>
        <end position="105"/>
    </location>
</feature>
<keyword evidence="3" id="KW-1185">Reference proteome</keyword>
<sequence>MVVLTQVETYRHRGEAFKDYSPLEFELWNSVDASFINRQRYRYLDNILKKQWRSSRNEQASSEWRSKNADFWNALIPRPPVTNVSDDYEPPHDDAFEPGELLQLA</sequence>
<reference evidence="2" key="1">
    <citation type="submission" date="2023-04" db="EMBL/GenBank/DDBJ databases">
        <title>Phytophthora lilii NBRC 32176.</title>
        <authorList>
            <person name="Ichikawa N."/>
            <person name="Sato H."/>
            <person name="Tonouchi N."/>
        </authorList>
    </citation>
    <scope>NUCLEOTIDE SEQUENCE</scope>
    <source>
        <strain evidence="2">NBRC 32176</strain>
    </source>
</reference>
<dbReference type="Proteomes" id="UP001165083">
    <property type="component" value="Unassembled WGS sequence"/>
</dbReference>
<evidence type="ECO:0000256" key="1">
    <source>
        <dbReference type="SAM" id="MobiDB-lite"/>
    </source>
</evidence>
<proteinExistence type="predicted"/>
<evidence type="ECO:0000313" key="2">
    <source>
        <dbReference type="EMBL" id="GMF36691.1"/>
    </source>
</evidence>
<accession>A0A9W6XDF0</accession>
<organism evidence="2 3">
    <name type="scientific">Phytophthora lilii</name>
    <dbReference type="NCBI Taxonomy" id="2077276"/>
    <lineage>
        <taxon>Eukaryota</taxon>
        <taxon>Sar</taxon>
        <taxon>Stramenopiles</taxon>
        <taxon>Oomycota</taxon>
        <taxon>Peronosporomycetes</taxon>
        <taxon>Peronosporales</taxon>
        <taxon>Peronosporaceae</taxon>
        <taxon>Phytophthora</taxon>
    </lineage>
</organism>
<comment type="caution">
    <text evidence="2">The sequence shown here is derived from an EMBL/GenBank/DDBJ whole genome shotgun (WGS) entry which is preliminary data.</text>
</comment>
<protein>
    <submittedName>
        <fullName evidence="2">Unnamed protein product</fullName>
    </submittedName>
</protein>
<dbReference type="EMBL" id="BSXW01001425">
    <property type="protein sequence ID" value="GMF36691.1"/>
    <property type="molecule type" value="Genomic_DNA"/>
</dbReference>
<evidence type="ECO:0000313" key="3">
    <source>
        <dbReference type="Proteomes" id="UP001165083"/>
    </source>
</evidence>